<protein>
    <submittedName>
        <fullName evidence="1">Uncharacterized protein</fullName>
    </submittedName>
</protein>
<reference evidence="3" key="3">
    <citation type="journal article" date="2005" name="Nature">
        <title>The map-based sequence of the rice genome.</title>
        <authorList>
            <consortium name="International rice genome sequencing project (IRGSP)"/>
            <person name="Matsumoto T."/>
            <person name="Wu J."/>
            <person name="Kanamori H."/>
            <person name="Katayose Y."/>
            <person name="Fujisawa M."/>
            <person name="Namiki N."/>
            <person name="Mizuno H."/>
            <person name="Yamamoto K."/>
            <person name="Antonio B.A."/>
            <person name="Baba T."/>
            <person name="Sakata K."/>
            <person name="Nagamura Y."/>
            <person name="Aoki H."/>
            <person name="Arikawa K."/>
            <person name="Arita K."/>
            <person name="Bito T."/>
            <person name="Chiden Y."/>
            <person name="Fujitsuka N."/>
            <person name="Fukunaka R."/>
            <person name="Hamada M."/>
            <person name="Harada C."/>
            <person name="Hayashi A."/>
            <person name="Hijishita S."/>
            <person name="Honda M."/>
            <person name="Hosokawa S."/>
            <person name="Ichikawa Y."/>
            <person name="Idonuma A."/>
            <person name="Iijima M."/>
            <person name="Ikeda M."/>
            <person name="Ikeno M."/>
            <person name="Ito K."/>
            <person name="Ito S."/>
            <person name="Ito T."/>
            <person name="Ito Y."/>
            <person name="Ito Y."/>
            <person name="Iwabuchi A."/>
            <person name="Kamiya K."/>
            <person name="Karasawa W."/>
            <person name="Kurita K."/>
            <person name="Katagiri S."/>
            <person name="Kikuta A."/>
            <person name="Kobayashi H."/>
            <person name="Kobayashi N."/>
            <person name="Machita K."/>
            <person name="Maehara T."/>
            <person name="Masukawa M."/>
            <person name="Mizubayashi T."/>
            <person name="Mukai Y."/>
            <person name="Nagasaki H."/>
            <person name="Nagata Y."/>
            <person name="Naito S."/>
            <person name="Nakashima M."/>
            <person name="Nakama Y."/>
            <person name="Nakamichi Y."/>
            <person name="Nakamura M."/>
            <person name="Meguro A."/>
            <person name="Negishi M."/>
            <person name="Ohta I."/>
            <person name="Ohta T."/>
            <person name="Okamoto M."/>
            <person name="Ono N."/>
            <person name="Saji S."/>
            <person name="Sakaguchi M."/>
            <person name="Sakai K."/>
            <person name="Shibata M."/>
            <person name="Shimokawa T."/>
            <person name="Song J."/>
            <person name="Takazaki Y."/>
            <person name="Terasawa K."/>
            <person name="Tsugane M."/>
            <person name="Tsuji K."/>
            <person name="Ueda S."/>
            <person name="Waki K."/>
            <person name="Yamagata H."/>
            <person name="Yamamoto M."/>
            <person name="Yamamoto S."/>
            <person name="Yamane H."/>
            <person name="Yoshiki S."/>
            <person name="Yoshihara R."/>
            <person name="Yukawa K."/>
            <person name="Zhong H."/>
            <person name="Yano M."/>
            <person name="Yuan Q."/>
            <person name="Ouyang S."/>
            <person name="Liu J."/>
            <person name="Jones K.M."/>
            <person name="Gansberger K."/>
            <person name="Moffat K."/>
            <person name="Hill J."/>
            <person name="Bera J."/>
            <person name="Fadrosh D."/>
            <person name="Jin S."/>
            <person name="Johri S."/>
            <person name="Kim M."/>
            <person name="Overton L."/>
            <person name="Reardon M."/>
            <person name="Tsitrin T."/>
            <person name="Vuong H."/>
            <person name="Weaver B."/>
            <person name="Ciecko A."/>
            <person name="Tallon L."/>
            <person name="Jackson J."/>
            <person name="Pai G."/>
            <person name="Aken S.V."/>
            <person name="Utterback T."/>
            <person name="Reidmuller S."/>
            <person name="Feldblyum T."/>
            <person name="Hsiao J."/>
            <person name="Zismann V."/>
            <person name="Iobst S."/>
            <person name="de Vazeille A.R."/>
            <person name="Buell C.R."/>
            <person name="Ying K."/>
            <person name="Li Y."/>
            <person name="Lu T."/>
            <person name="Huang Y."/>
            <person name="Zhao Q."/>
            <person name="Feng Q."/>
            <person name="Zhang L."/>
            <person name="Zhu J."/>
            <person name="Weng Q."/>
            <person name="Mu J."/>
            <person name="Lu Y."/>
            <person name="Fan D."/>
            <person name="Liu Y."/>
            <person name="Guan J."/>
            <person name="Zhang Y."/>
            <person name="Yu S."/>
            <person name="Liu X."/>
            <person name="Zhang Y."/>
            <person name="Hong G."/>
            <person name="Han B."/>
            <person name="Choisne N."/>
            <person name="Demange N."/>
            <person name="Orjeda G."/>
            <person name="Samain S."/>
            <person name="Cattolico L."/>
            <person name="Pelletier E."/>
            <person name="Couloux A."/>
            <person name="Segurens B."/>
            <person name="Wincker P."/>
            <person name="D'Hont A."/>
            <person name="Scarpelli C."/>
            <person name="Weissenbach J."/>
            <person name="Salanoubat M."/>
            <person name="Quetier F."/>
            <person name="Yu Y."/>
            <person name="Kim H.R."/>
            <person name="Rambo T."/>
            <person name="Currie J."/>
            <person name="Collura K."/>
            <person name="Luo M."/>
            <person name="Yang T."/>
            <person name="Ammiraju J.S.S."/>
            <person name="Engler F."/>
            <person name="Soderlund C."/>
            <person name="Wing R.A."/>
            <person name="Palmer L.E."/>
            <person name="de la Bastide M."/>
            <person name="Spiegel L."/>
            <person name="Nascimento L."/>
            <person name="Zutavern T."/>
            <person name="O'Shaughnessy A."/>
            <person name="Dike S."/>
            <person name="Dedhia N."/>
            <person name="Preston R."/>
            <person name="Balija V."/>
            <person name="McCombie W.R."/>
            <person name="Chow T."/>
            <person name="Chen H."/>
            <person name="Chung M."/>
            <person name="Chen C."/>
            <person name="Shaw J."/>
            <person name="Wu H."/>
            <person name="Hsiao K."/>
            <person name="Chao Y."/>
            <person name="Chu M."/>
            <person name="Cheng C."/>
            <person name="Hour A."/>
            <person name="Lee P."/>
            <person name="Lin S."/>
            <person name="Lin Y."/>
            <person name="Liou J."/>
            <person name="Liu S."/>
            <person name="Hsing Y."/>
            <person name="Raghuvanshi S."/>
            <person name="Mohanty A."/>
            <person name="Bharti A.K."/>
            <person name="Gaur A."/>
            <person name="Gupta V."/>
            <person name="Kumar D."/>
            <person name="Ravi V."/>
            <person name="Vij S."/>
            <person name="Kapur A."/>
            <person name="Khurana P."/>
            <person name="Khurana P."/>
            <person name="Khurana J.P."/>
            <person name="Tyagi A.K."/>
            <person name="Gaikwad K."/>
            <person name="Singh A."/>
            <person name="Dalal V."/>
            <person name="Srivastava S."/>
            <person name="Dixit A."/>
            <person name="Pal A.K."/>
            <person name="Ghazi I.A."/>
            <person name="Yadav M."/>
            <person name="Pandit A."/>
            <person name="Bhargava A."/>
            <person name="Sureshbabu K."/>
            <person name="Batra K."/>
            <person name="Sharma T.R."/>
            <person name="Mohapatra T."/>
            <person name="Singh N.K."/>
            <person name="Messing J."/>
            <person name="Nelson A.B."/>
            <person name="Fuks G."/>
            <person name="Kavchok S."/>
            <person name="Keizer G."/>
            <person name="Linton E."/>
            <person name="Llaca V."/>
            <person name="Song R."/>
            <person name="Tanyolac B."/>
            <person name="Young S."/>
            <person name="Ho-Il K."/>
            <person name="Hahn J.H."/>
            <person name="Sangsakoo G."/>
            <person name="Vanavichit A."/>
            <person name="de Mattos Luiz.A.T."/>
            <person name="Zimmer P.D."/>
            <person name="Malone G."/>
            <person name="Dellagostin O."/>
            <person name="de Oliveira A.C."/>
            <person name="Bevan M."/>
            <person name="Bancroft I."/>
            <person name="Minx P."/>
            <person name="Cordum H."/>
            <person name="Wilson R."/>
            <person name="Cheng Z."/>
            <person name="Jin W."/>
            <person name="Jiang J."/>
            <person name="Leong S.A."/>
            <person name="Iwama H."/>
            <person name="Gojobori T."/>
            <person name="Itoh T."/>
            <person name="Niimura Y."/>
            <person name="Fujii Y."/>
            <person name="Habara T."/>
            <person name="Sakai H."/>
            <person name="Sato Y."/>
            <person name="Wilson G."/>
            <person name="Kumar K."/>
            <person name="McCouch S."/>
            <person name="Juretic N."/>
            <person name="Hoen D."/>
            <person name="Wright S."/>
            <person name="Bruskiewich R."/>
            <person name="Bureau T."/>
            <person name="Miyao A."/>
            <person name="Hirochika H."/>
            <person name="Nishikawa T."/>
            <person name="Kadowaki K."/>
            <person name="Sugiura M."/>
            <person name="Burr B."/>
            <person name="Sasaki T."/>
        </authorList>
    </citation>
    <scope>NUCLEOTIDE SEQUENCE [LARGE SCALE GENOMIC DNA]</scope>
    <source>
        <strain evidence="3">cv. Nipponbare</strain>
    </source>
</reference>
<dbReference type="EMBL" id="AP005846">
    <property type="protein sequence ID" value="BAD17685.1"/>
    <property type="molecule type" value="Genomic_DNA"/>
</dbReference>
<accession>Q6YV00</accession>
<reference evidence="1" key="2">
    <citation type="submission" date="2002-10" db="EMBL/GenBank/DDBJ databases">
        <title>Oryza sativa nipponbare(GA3) genomic DNA, chromosome 2, BAC clone:B1307A11.</title>
        <authorList>
            <person name="Sasaki T."/>
            <person name="Matsumoto T."/>
            <person name="Katayose Y."/>
        </authorList>
    </citation>
    <scope>NUCLEOTIDE SEQUENCE</scope>
</reference>
<organism evidence="1 3">
    <name type="scientific">Oryza sativa subsp. japonica</name>
    <name type="common">Rice</name>
    <dbReference type="NCBI Taxonomy" id="39947"/>
    <lineage>
        <taxon>Eukaryota</taxon>
        <taxon>Viridiplantae</taxon>
        <taxon>Streptophyta</taxon>
        <taxon>Embryophyta</taxon>
        <taxon>Tracheophyta</taxon>
        <taxon>Spermatophyta</taxon>
        <taxon>Magnoliopsida</taxon>
        <taxon>Liliopsida</taxon>
        <taxon>Poales</taxon>
        <taxon>Poaceae</taxon>
        <taxon>BOP clade</taxon>
        <taxon>Oryzoideae</taxon>
        <taxon>Oryzeae</taxon>
        <taxon>Oryzinae</taxon>
        <taxon>Oryza</taxon>
        <taxon>Oryza sativa</taxon>
    </lineage>
</organism>
<dbReference type="AlphaFoldDB" id="Q6YV00"/>
<evidence type="ECO:0000313" key="1">
    <source>
        <dbReference type="EMBL" id="BAD17685.1"/>
    </source>
</evidence>
<dbReference type="Proteomes" id="UP000000763">
    <property type="component" value="Chromosome 2"/>
</dbReference>
<reference evidence="2" key="1">
    <citation type="submission" date="2001-08" db="EMBL/GenBank/DDBJ databases">
        <title>Oryza sativa nipponbare(GA3) genomic DNA, chromosome 2, BAC clone:OJ1006_D05.</title>
        <authorList>
            <person name="Sasaki T."/>
            <person name="Matsumoto T."/>
            <person name="Yamamoto K."/>
        </authorList>
    </citation>
    <scope>NUCLEOTIDE SEQUENCE</scope>
</reference>
<gene>
    <name evidence="1" type="ORF">B1307A11.9</name>
    <name evidence="2" type="ORF">OJ1006_D05.37</name>
</gene>
<evidence type="ECO:0000313" key="2">
    <source>
        <dbReference type="EMBL" id="BAD25055.1"/>
    </source>
</evidence>
<name>Q6YV00_ORYSJ</name>
<reference evidence="3" key="4">
    <citation type="journal article" date="2008" name="Nucleic Acids Res.">
        <title>The rice annotation project database (RAP-DB): 2008 update.</title>
        <authorList>
            <consortium name="The rice annotation project (RAP)"/>
        </authorList>
    </citation>
    <scope>GENOME REANNOTATION</scope>
    <source>
        <strain evidence="3">cv. Nipponbare</strain>
    </source>
</reference>
<sequence>MKMTRWPGGGGGWSFRTRERLRWKGHELPAAGEGRRRPEALVGGIDPSAERRAPQKKKRALLWALLGFFKPSTVSAQRWNKSTFCPLSLRRVYVISLTI</sequence>
<proteinExistence type="predicted"/>
<dbReference type="EMBL" id="AP004039">
    <property type="protein sequence ID" value="BAD25055.1"/>
    <property type="molecule type" value="Genomic_DNA"/>
</dbReference>
<evidence type="ECO:0000313" key="3">
    <source>
        <dbReference type="Proteomes" id="UP000000763"/>
    </source>
</evidence>